<dbReference type="AlphaFoldDB" id="A0AAV4KHY1"/>
<gene>
    <name evidence="2" type="ORF">GCM10010497_22940</name>
</gene>
<dbReference type="Proteomes" id="UP000642014">
    <property type="component" value="Unassembled WGS sequence"/>
</dbReference>
<reference evidence="2 3" key="1">
    <citation type="journal article" date="2014" name="Int. J. Syst. Evol. Microbiol.">
        <title>Complete genome sequence of Corynebacterium casei LMG S-19264T (=DSM 44701T), isolated from a smear-ripened cheese.</title>
        <authorList>
            <consortium name="US DOE Joint Genome Institute (JGI-PGF)"/>
            <person name="Walter F."/>
            <person name="Albersmeier A."/>
            <person name="Kalinowski J."/>
            <person name="Ruckert C."/>
        </authorList>
    </citation>
    <scope>NUCLEOTIDE SEQUENCE [LARGE SCALE GENOMIC DNA]</scope>
    <source>
        <strain evidence="2 3">JCM 4205</strain>
    </source>
</reference>
<feature type="region of interest" description="Disordered" evidence="1">
    <location>
        <begin position="168"/>
        <end position="205"/>
    </location>
</feature>
<name>A0AAV4KHY1_9ACTN</name>
<feature type="region of interest" description="Disordered" evidence="1">
    <location>
        <begin position="105"/>
        <end position="132"/>
    </location>
</feature>
<dbReference type="EMBL" id="BMSJ01000003">
    <property type="protein sequence ID" value="GGR20146.1"/>
    <property type="molecule type" value="Genomic_DNA"/>
</dbReference>
<comment type="caution">
    <text evidence="2">The sequence shown here is derived from an EMBL/GenBank/DDBJ whole genome shotgun (WGS) entry which is preliminary data.</text>
</comment>
<evidence type="ECO:0000313" key="2">
    <source>
        <dbReference type="EMBL" id="GGR20146.1"/>
    </source>
</evidence>
<protein>
    <submittedName>
        <fullName evidence="2">Uncharacterized protein</fullName>
    </submittedName>
</protein>
<accession>A0AAV4KHY1</accession>
<proteinExistence type="predicted"/>
<evidence type="ECO:0000313" key="3">
    <source>
        <dbReference type="Proteomes" id="UP000642014"/>
    </source>
</evidence>
<sequence>MESWAGTLSTERPEHLEGVDASWGPVALAVQQHAFPRPAAPGPCSSARNARLAVKGGNRMIQLVSENKTYVSSLHDRRTVRGPECDSSKAGGLVVQRACLRAVPPSRGDGPFSSLPHPPGRRPGPSGGSEFPVADLYAKASRPERGFVNSRTHSSPFSVAHGCQEAVPSGQHGRYARGQCAAGGRREAPRVPAAGGRQRPRCDHG</sequence>
<evidence type="ECO:0000256" key="1">
    <source>
        <dbReference type="SAM" id="MobiDB-lite"/>
    </source>
</evidence>
<organism evidence="2 3">
    <name type="scientific">Streptomyces cinereoruber</name>
    <dbReference type="NCBI Taxonomy" id="67260"/>
    <lineage>
        <taxon>Bacteria</taxon>
        <taxon>Bacillati</taxon>
        <taxon>Actinomycetota</taxon>
        <taxon>Actinomycetes</taxon>
        <taxon>Kitasatosporales</taxon>
        <taxon>Streptomycetaceae</taxon>
        <taxon>Streptomyces</taxon>
    </lineage>
</organism>